<proteinExistence type="predicted"/>
<protein>
    <submittedName>
        <fullName evidence="1">Ethanolamine utilization protein EutA</fullName>
    </submittedName>
</protein>
<dbReference type="EMBL" id="FWXH01000004">
    <property type="protein sequence ID" value="SMC22534.1"/>
    <property type="molecule type" value="Genomic_DNA"/>
</dbReference>
<dbReference type="InterPro" id="IPR043129">
    <property type="entry name" value="ATPase_NBD"/>
</dbReference>
<dbReference type="PANTHER" id="PTHR32432:SF13">
    <property type="entry name" value="ETHANOLAMINE AMMONIA-LYASE REACTIVASE EUTA"/>
    <property type="match status" value="1"/>
</dbReference>
<dbReference type="RefSeq" id="WP_084115125.1">
    <property type="nucleotide sequence ID" value="NZ_FWXH01000004.1"/>
</dbReference>
<sequence>MKEIILSVGIDIGTATTQLIFSKITVCNTAGAFSIPNIKITDKKIIYKSKIYFTPLVSDEKIDFIKIKKIISAEYKNALIEKKDIRTGAIIITGETARKENAEEVLAALSEFAGDFVVETAGADLEAILAGFGAGASEVSKKTREKVVNFDIGGGTTNSVAFKDGEVIDAFALNIGGRLIRFNEDFSISYISKKILPILKSLNLHFAIESIPDFNELVRVTNFLASTLLKIVKNEELDEAGSKLFIEHNNKVLTAEKVMFSGGVSEFVYSYNDVNEISELMEYGDIGPLLGWSIRNIFQEHSLKIIEPKEKIRATVIGAGSHSMAISGSTIVFDDEILPIKNVPIVKLSEGSKGIIINNIINKTKLYENSNIALAFKGEKSPSYEEVKAIASTIVEALKHRSDPIIVIVENDFAKALGQTIKNIVNASKKVICIDGIKVENGDYVDIGKSISSVVPVVIKTLIFNL</sequence>
<dbReference type="STRING" id="1121291.SAMN02745134_01636"/>
<keyword evidence="2" id="KW-1185">Reference proteome</keyword>
<dbReference type="PIRSF" id="PIRSF012293">
    <property type="entry name" value="EutA"/>
    <property type="match status" value="1"/>
</dbReference>
<dbReference type="InterPro" id="IPR009377">
    <property type="entry name" value="EutA"/>
</dbReference>
<gene>
    <name evidence="1" type="ORF">SAMN02745134_01636</name>
</gene>
<reference evidence="1 2" key="1">
    <citation type="submission" date="2017-04" db="EMBL/GenBank/DDBJ databases">
        <authorList>
            <person name="Afonso C.L."/>
            <person name="Miller P.J."/>
            <person name="Scott M.A."/>
            <person name="Spackman E."/>
            <person name="Goraichik I."/>
            <person name="Dimitrov K.M."/>
            <person name="Suarez D.L."/>
            <person name="Swayne D.E."/>
        </authorList>
    </citation>
    <scope>NUCLEOTIDE SEQUENCE [LARGE SCALE GENOMIC DNA]</scope>
    <source>
        <strain evidence="1 2">DSM 12555</strain>
    </source>
</reference>
<evidence type="ECO:0000313" key="1">
    <source>
        <dbReference type="EMBL" id="SMC22534.1"/>
    </source>
</evidence>
<dbReference type="SUPFAM" id="SSF53067">
    <property type="entry name" value="Actin-like ATPase domain"/>
    <property type="match status" value="1"/>
</dbReference>
<dbReference type="InterPro" id="IPR050696">
    <property type="entry name" value="FtsA/MreB"/>
</dbReference>
<dbReference type="OrthoDB" id="1542at2"/>
<dbReference type="PANTHER" id="PTHR32432">
    <property type="entry name" value="CELL DIVISION PROTEIN FTSA-RELATED"/>
    <property type="match status" value="1"/>
</dbReference>
<organism evidence="1 2">
    <name type="scientific">Clostridium acidisoli DSM 12555</name>
    <dbReference type="NCBI Taxonomy" id="1121291"/>
    <lineage>
        <taxon>Bacteria</taxon>
        <taxon>Bacillati</taxon>
        <taxon>Bacillota</taxon>
        <taxon>Clostridia</taxon>
        <taxon>Eubacteriales</taxon>
        <taxon>Clostridiaceae</taxon>
        <taxon>Clostridium</taxon>
    </lineage>
</organism>
<name>A0A1W1XFJ2_9CLOT</name>
<accession>A0A1W1XFJ2</accession>
<dbReference type="Pfam" id="PF06277">
    <property type="entry name" value="EutA"/>
    <property type="match status" value="1"/>
</dbReference>
<evidence type="ECO:0000313" key="2">
    <source>
        <dbReference type="Proteomes" id="UP000192468"/>
    </source>
</evidence>
<dbReference type="Proteomes" id="UP000192468">
    <property type="component" value="Unassembled WGS sequence"/>
</dbReference>
<dbReference type="AlphaFoldDB" id="A0A1W1XFJ2"/>